<dbReference type="HOGENOM" id="CLU_051735_0_0_1"/>
<sequence>METTSKTDDTDRPIGYASHLKRFGASLADHHSYSRKDFVFTLADCHQKLGIEWHEESLETVPNEAVEEIEEFDTKIEWKALECPKCHRRVEDTRKLTDHLVEFHGKSQDKLWYSEFKTIGSDVKRWFDKAVKRQAESSLVKKKFNNSNNMLICPADSKLAPFLMIKHLEVYFEELAAPATDGIALNIVVDEKSYPVIFSFHKVDKVRRRIKRSLVKKSFEKRLKVLEDHCARVSILDEDVIFKKSRTAEEHKALAQALQLPETCSYEEIVNKITEMRAKHDDLNPFCSSVYSKSVKPDGQKMSAEEKRLISSLTNDMVTPVSGKRKTTYKIPSELGLGATKKRQRTTTPE</sequence>
<organism evidence="1 2">
    <name type="scientific">Caenorhabditis remanei</name>
    <name type="common">Caenorhabditis vulgaris</name>
    <dbReference type="NCBI Taxonomy" id="31234"/>
    <lineage>
        <taxon>Eukaryota</taxon>
        <taxon>Metazoa</taxon>
        <taxon>Ecdysozoa</taxon>
        <taxon>Nematoda</taxon>
        <taxon>Chromadorea</taxon>
        <taxon>Rhabditida</taxon>
        <taxon>Rhabditina</taxon>
        <taxon>Rhabditomorpha</taxon>
        <taxon>Rhabditoidea</taxon>
        <taxon>Rhabditidae</taxon>
        <taxon>Peloderinae</taxon>
        <taxon>Caenorhabditis</taxon>
    </lineage>
</organism>
<reference evidence="1" key="1">
    <citation type="submission" date="2017-08" db="EMBL/GenBank/DDBJ databases">
        <authorList>
            <person name="de Groot N.N."/>
        </authorList>
    </citation>
    <scope>NUCLEOTIDE SEQUENCE [LARGE SCALE GENOMIC DNA]</scope>
    <source>
        <strain evidence="1">PX439</strain>
    </source>
</reference>
<keyword evidence="2" id="KW-1185">Reference proteome</keyword>
<dbReference type="Proteomes" id="UP000216624">
    <property type="component" value="Unassembled WGS sequence"/>
</dbReference>
<dbReference type="OrthoDB" id="5855987at2759"/>
<feature type="non-terminal residue" evidence="1">
    <location>
        <position position="1"/>
    </location>
</feature>
<dbReference type="PANTHER" id="PTHR34850:SF2">
    <property type="entry name" value="C2H2-TYPE DOMAIN-CONTAINING PROTEIN"/>
    <property type="match status" value="1"/>
</dbReference>
<name>A0A261AMD6_CAERE</name>
<gene>
    <name evidence="1" type="ORF">FL82_03453</name>
</gene>
<proteinExistence type="predicted"/>
<dbReference type="PANTHER" id="PTHR34850">
    <property type="entry name" value="PROTEIN CBG21297"/>
    <property type="match status" value="1"/>
</dbReference>
<dbReference type="PROSITE" id="PS00028">
    <property type="entry name" value="ZINC_FINGER_C2H2_1"/>
    <property type="match status" value="1"/>
</dbReference>
<evidence type="ECO:0000313" key="2">
    <source>
        <dbReference type="Proteomes" id="UP000216624"/>
    </source>
</evidence>
<dbReference type="EMBL" id="NMWX01000006">
    <property type="protein sequence ID" value="OZF98705.1"/>
    <property type="molecule type" value="Genomic_DNA"/>
</dbReference>
<accession>A0A261AMD6</accession>
<dbReference type="OMA" id="LADCHQN"/>
<dbReference type="STRING" id="31234.E3NRA5"/>
<dbReference type="InterPro" id="IPR013087">
    <property type="entry name" value="Znf_C2H2_type"/>
</dbReference>
<protein>
    <submittedName>
        <fullName evidence="1">Uncharacterized protein</fullName>
    </submittedName>
</protein>
<dbReference type="eggNOG" id="ENOG502TGXV">
    <property type="taxonomic scope" value="Eukaryota"/>
</dbReference>
<evidence type="ECO:0000313" key="1">
    <source>
        <dbReference type="EMBL" id="OZF98705.1"/>
    </source>
</evidence>
<comment type="caution">
    <text evidence="1">The sequence shown here is derived from an EMBL/GenBank/DDBJ whole genome shotgun (WGS) entry which is preliminary data.</text>
</comment>